<evidence type="ECO:0000313" key="2">
    <source>
        <dbReference type="EMBL" id="TXC62622.1"/>
    </source>
</evidence>
<feature type="compositionally biased region" description="Low complexity" evidence="1">
    <location>
        <begin position="74"/>
        <end position="88"/>
    </location>
</feature>
<dbReference type="RefSeq" id="WP_147042010.1">
    <property type="nucleotide sequence ID" value="NZ_BAABIR010000002.1"/>
</dbReference>
<name>A0A5C6TQ63_9SPHN</name>
<organism evidence="2 3">
    <name type="scientific">Allosphingosinicella ginsenosidimutans</name>
    <dbReference type="NCBI Taxonomy" id="1176539"/>
    <lineage>
        <taxon>Bacteria</taxon>
        <taxon>Pseudomonadati</taxon>
        <taxon>Pseudomonadota</taxon>
        <taxon>Alphaproteobacteria</taxon>
        <taxon>Sphingomonadales</taxon>
        <taxon>Sphingomonadaceae</taxon>
        <taxon>Allosphingosinicella</taxon>
    </lineage>
</organism>
<dbReference type="AlphaFoldDB" id="A0A5C6TQ63"/>
<keyword evidence="3" id="KW-1185">Reference proteome</keyword>
<feature type="region of interest" description="Disordered" evidence="1">
    <location>
        <begin position="54"/>
        <end position="117"/>
    </location>
</feature>
<dbReference type="OrthoDB" id="7206991at2"/>
<dbReference type="Proteomes" id="UP000321249">
    <property type="component" value="Unassembled WGS sequence"/>
</dbReference>
<evidence type="ECO:0000256" key="1">
    <source>
        <dbReference type="SAM" id="MobiDB-lite"/>
    </source>
</evidence>
<dbReference type="Pfam" id="PF11994">
    <property type="entry name" value="DUF3489"/>
    <property type="match status" value="1"/>
</dbReference>
<reference evidence="2 3" key="1">
    <citation type="journal article" date="2015" name="J. Microbiol.">
        <title>Sphingosinicella ginsenosidimutans sp. nov., with ginsenoside converting activity.</title>
        <authorList>
            <person name="Kim J.K."/>
            <person name="Kang M.S."/>
            <person name="Park S.C."/>
            <person name="Kim K.M."/>
            <person name="Choi K."/>
            <person name="Yoon M.H."/>
            <person name="Im W.T."/>
        </authorList>
    </citation>
    <scope>NUCLEOTIDE SEQUENCE [LARGE SCALE GENOMIC DNA]</scope>
    <source>
        <strain evidence="2 3">BS-11</strain>
    </source>
</reference>
<comment type="caution">
    <text evidence="2">The sequence shown here is derived from an EMBL/GenBank/DDBJ whole genome shotgun (WGS) entry which is preliminary data.</text>
</comment>
<accession>A0A5C6TQ63</accession>
<dbReference type="EMBL" id="VOQQ01000001">
    <property type="protein sequence ID" value="TXC62622.1"/>
    <property type="molecule type" value="Genomic_DNA"/>
</dbReference>
<feature type="region of interest" description="Disordered" evidence="1">
    <location>
        <begin position="21"/>
        <end position="40"/>
    </location>
</feature>
<feature type="compositionally biased region" description="Basic and acidic residues" evidence="1">
    <location>
        <begin position="95"/>
        <end position="111"/>
    </location>
</feature>
<protein>
    <submittedName>
        <fullName evidence="2">DUF3489 domain-containing protein</fullName>
    </submittedName>
</protein>
<proteinExistence type="predicted"/>
<evidence type="ECO:0000313" key="3">
    <source>
        <dbReference type="Proteomes" id="UP000321249"/>
    </source>
</evidence>
<gene>
    <name evidence="2" type="ORF">FRZ32_02470</name>
</gene>
<sequence length="179" mass="19231">MTRTLLLNDLQLVLLSTASQRDDGRLLPPPDSIGDRTPAVDKAIKSLLRRGLAAEPDTSDIGDPSPADRDRMIGVRITAAGRAAIGAGQDEGEEDRSSEKPEEKTHPEAESSSRPVSKIGTVLSLLRRDEGATLDEMVAATGWLPHTTRAALTGLRKKGHVIAKDKRGDTTCYRITVEA</sequence>
<dbReference type="InterPro" id="IPR021880">
    <property type="entry name" value="DUF3489"/>
</dbReference>